<dbReference type="InterPro" id="IPR026960">
    <property type="entry name" value="RVT-Znf"/>
</dbReference>
<dbReference type="InterPro" id="IPR012337">
    <property type="entry name" value="RNaseH-like_sf"/>
</dbReference>
<dbReference type="GO" id="GO:0003676">
    <property type="term" value="F:nucleic acid binding"/>
    <property type="evidence" value="ECO:0007669"/>
    <property type="project" value="InterPro"/>
</dbReference>
<evidence type="ECO:0000313" key="3">
    <source>
        <dbReference type="EMBL" id="SPD14964.1"/>
    </source>
</evidence>
<sequence length="313" mass="35430">MKVPSKIRIFAWRVCKNGLPTMSTLHSRGLIVNPICPRCNGSHETITHALWDCPNIQEIWRLGDYLDLIPRMASDIREIMLFIMDNDLTNLLEFFWIVAWYVCWHQNKYIHGDTMESEHDVFCQIKRLHDETKQLLPPPRVPVESTQVLWQGPEAGIVKINTDGATFDQDRGTGIGVIIRDSCGQFLAGLSHRNRGDFSAEVIEALAIQEGCLLAKEMGLCHIVIESDAQNVVLAVQSKRYEGPNVGNIIYSIVGLLSSFSMGHIIYCPCDSNKVAHMLAQHAREIDGRRVWRNNGPALIQHQLRREGMHARG</sequence>
<proteinExistence type="predicted"/>
<accession>A0A2N9HTD1</accession>
<dbReference type="Pfam" id="PF13966">
    <property type="entry name" value="zf-RVT"/>
    <property type="match status" value="1"/>
</dbReference>
<dbReference type="InterPro" id="IPR053151">
    <property type="entry name" value="RNase_H-like"/>
</dbReference>
<dbReference type="AlphaFoldDB" id="A0A2N9HTD1"/>
<dbReference type="PANTHER" id="PTHR47723">
    <property type="entry name" value="OS05G0353850 PROTEIN"/>
    <property type="match status" value="1"/>
</dbReference>
<feature type="domain" description="RNase H type-1" evidence="1">
    <location>
        <begin position="161"/>
        <end position="283"/>
    </location>
</feature>
<name>A0A2N9HTD1_FAGSY</name>
<dbReference type="CDD" id="cd06222">
    <property type="entry name" value="RNase_H_like"/>
    <property type="match status" value="1"/>
</dbReference>
<dbReference type="InterPro" id="IPR044730">
    <property type="entry name" value="RNase_H-like_dom_plant"/>
</dbReference>
<evidence type="ECO:0008006" key="4">
    <source>
        <dbReference type="Google" id="ProtNLM"/>
    </source>
</evidence>
<evidence type="ECO:0000259" key="2">
    <source>
        <dbReference type="Pfam" id="PF13966"/>
    </source>
</evidence>
<dbReference type="Gene3D" id="3.30.420.10">
    <property type="entry name" value="Ribonuclease H-like superfamily/Ribonuclease H"/>
    <property type="match status" value="1"/>
</dbReference>
<protein>
    <recommendedName>
        <fullName evidence="4">RNase H type-1 domain-containing protein</fullName>
    </recommendedName>
</protein>
<dbReference type="InterPro" id="IPR036397">
    <property type="entry name" value="RNaseH_sf"/>
</dbReference>
<dbReference type="PANTHER" id="PTHR47723:SF24">
    <property type="entry name" value="RNASE H TYPE-1 DOMAIN-CONTAINING PROTEIN"/>
    <property type="match status" value="1"/>
</dbReference>
<dbReference type="Pfam" id="PF13456">
    <property type="entry name" value="RVT_3"/>
    <property type="match status" value="1"/>
</dbReference>
<reference evidence="3" key="1">
    <citation type="submission" date="2018-02" db="EMBL/GenBank/DDBJ databases">
        <authorList>
            <person name="Cohen D.B."/>
            <person name="Kent A.D."/>
        </authorList>
    </citation>
    <scope>NUCLEOTIDE SEQUENCE</scope>
</reference>
<dbReference type="EMBL" id="OIVN01004013">
    <property type="protein sequence ID" value="SPD14964.1"/>
    <property type="molecule type" value="Genomic_DNA"/>
</dbReference>
<organism evidence="3">
    <name type="scientific">Fagus sylvatica</name>
    <name type="common">Beechnut</name>
    <dbReference type="NCBI Taxonomy" id="28930"/>
    <lineage>
        <taxon>Eukaryota</taxon>
        <taxon>Viridiplantae</taxon>
        <taxon>Streptophyta</taxon>
        <taxon>Embryophyta</taxon>
        <taxon>Tracheophyta</taxon>
        <taxon>Spermatophyta</taxon>
        <taxon>Magnoliopsida</taxon>
        <taxon>eudicotyledons</taxon>
        <taxon>Gunneridae</taxon>
        <taxon>Pentapetalae</taxon>
        <taxon>rosids</taxon>
        <taxon>fabids</taxon>
        <taxon>Fagales</taxon>
        <taxon>Fagaceae</taxon>
        <taxon>Fagus</taxon>
    </lineage>
</organism>
<dbReference type="InterPro" id="IPR002156">
    <property type="entry name" value="RNaseH_domain"/>
</dbReference>
<evidence type="ECO:0000259" key="1">
    <source>
        <dbReference type="Pfam" id="PF13456"/>
    </source>
</evidence>
<feature type="domain" description="Reverse transcriptase zinc-binding" evidence="2">
    <location>
        <begin position="2"/>
        <end position="60"/>
    </location>
</feature>
<dbReference type="GO" id="GO:0004523">
    <property type="term" value="F:RNA-DNA hybrid ribonuclease activity"/>
    <property type="evidence" value="ECO:0007669"/>
    <property type="project" value="InterPro"/>
</dbReference>
<dbReference type="SUPFAM" id="SSF53098">
    <property type="entry name" value="Ribonuclease H-like"/>
    <property type="match status" value="1"/>
</dbReference>
<gene>
    <name evidence="3" type="ORF">FSB_LOCUS42846</name>
</gene>